<name>A0AAW2GPT8_9HYME</name>
<evidence type="ECO:0000256" key="1">
    <source>
        <dbReference type="SAM" id="MobiDB-lite"/>
    </source>
</evidence>
<accession>A0AAW2GPT8</accession>
<evidence type="ECO:0000313" key="3">
    <source>
        <dbReference type="Proteomes" id="UP001430953"/>
    </source>
</evidence>
<dbReference type="AlphaFoldDB" id="A0AAW2GPT8"/>
<comment type="caution">
    <text evidence="2">The sequence shown here is derived from an EMBL/GenBank/DDBJ whole genome shotgun (WGS) entry which is preliminary data.</text>
</comment>
<dbReference type="EMBL" id="JADYXP020000003">
    <property type="protein sequence ID" value="KAL0129277.1"/>
    <property type="molecule type" value="Genomic_DNA"/>
</dbReference>
<proteinExistence type="predicted"/>
<feature type="compositionally biased region" description="Basic and acidic residues" evidence="1">
    <location>
        <begin position="72"/>
        <end position="87"/>
    </location>
</feature>
<evidence type="ECO:0000313" key="2">
    <source>
        <dbReference type="EMBL" id="KAL0129277.1"/>
    </source>
</evidence>
<keyword evidence="3" id="KW-1185">Reference proteome</keyword>
<sequence>MQSMSYRCTLNTIRIYLLGSQCSINFFPSAPRRRSLFHAKSRISTFPTIFICETLSRITKRVSNKATIPLSRHNERSTPKVRDRDWSDPAAVTVSVPRRNSAAQHTRGSLKCRNGNRVLTDCVGF</sequence>
<gene>
    <name evidence="2" type="ORF">PUN28_004168</name>
</gene>
<feature type="region of interest" description="Disordered" evidence="1">
    <location>
        <begin position="69"/>
        <end position="89"/>
    </location>
</feature>
<dbReference type="Proteomes" id="UP001430953">
    <property type="component" value="Unassembled WGS sequence"/>
</dbReference>
<reference evidence="2 3" key="1">
    <citation type="submission" date="2023-03" db="EMBL/GenBank/DDBJ databases">
        <title>High recombination rates correlate with genetic variation in Cardiocondyla obscurior ants.</title>
        <authorList>
            <person name="Errbii M."/>
        </authorList>
    </citation>
    <scope>NUCLEOTIDE SEQUENCE [LARGE SCALE GENOMIC DNA]</scope>
    <source>
        <strain evidence="2">Alpha-2009</strain>
        <tissue evidence="2">Whole body</tissue>
    </source>
</reference>
<organism evidence="2 3">
    <name type="scientific">Cardiocondyla obscurior</name>
    <dbReference type="NCBI Taxonomy" id="286306"/>
    <lineage>
        <taxon>Eukaryota</taxon>
        <taxon>Metazoa</taxon>
        <taxon>Ecdysozoa</taxon>
        <taxon>Arthropoda</taxon>
        <taxon>Hexapoda</taxon>
        <taxon>Insecta</taxon>
        <taxon>Pterygota</taxon>
        <taxon>Neoptera</taxon>
        <taxon>Endopterygota</taxon>
        <taxon>Hymenoptera</taxon>
        <taxon>Apocrita</taxon>
        <taxon>Aculeata</taxon>
        <taxon>Formicoidea</taxon>
        <taxon>Formicidae</taxon>
        <taxon>Myrmicinae</taxon>
        <taxon>Cardiocondyla</taxon>
    </lineage>
</organism>
<protein>
    <submittedName>
        <fullName evidence="2">Uncharacterized protein</fullName>
    </submittedName>
</protein>